<dbReference type="Pfam" id="PF08240">
    <property type="entry name" value="ADH_N"/>
    <property type="match status" value="1"/>
</dbReference>
<evidence type="ECO:0000313" key="2">
    <source>
        <dbReference type="EMBL" id="KAF2709730.1"/>
    </source>
</evidence>
<organism evidence="2 3">
    <name type="scientific">Pleomassaria siparia CBS 279.74</name>
    <dbReference type="NCBI Taxonomy" id="1314801"/>
    <lineage>
        <taxon>Eukaryota</taxon>
        <taxon>Fungi</taxon>
        <taxon>Dikarya</taxon>
        <taxon>Ascomycota</taxon>
        <taxon>Pezizomycotina</taxon>
        <taxon>Dothideomycetes</taxon>
        <taxon>Pleosporomycetidae</taxon>
        <taxon>Pleosporales</taxon>
        <taxon>Pleomassariaceae</taxon>
        <taxon>Pleomassaria</taxon>
    </lineage>
</organism>
<gene>
    <name evidence="2" type="ORF">K504DRAFT_502444</name>
</gene>
<proteinExistence type="predicted"/>
<dbReference type="Pfam" id="PF13602">
    <property type="entry name" value="ADH_zinc_N_2"/>
    <property type="match status" value="1"/>
</dbReference>
<protein>
    <submittedName>
        <fullName evidence="2">NAD(P)-binding protein</fullName>
    </submittedName>
</protein>
<dbReference type="InterPro" id="IPR013154">
    <property type="entry name" value="ADH-like_N"/>
</dbReference>
<evidence type="ECO:0000259" key="1">
    <source>
        <dbReference type="SMART" id="SM00829"/>
    </source>
</evidence>
<feature type="domain" description="Enoyl reductase (ER)" evidence="1">
    <location>
        <begin position="22"/>
        <end position="349"/>
    </location>
</feature>
<sequence>MASPTVPSTMRAWTYSTRGEYRQVLKLNEIPAPNPPVGGNVIVKIAYAVVNPGDVKLMRLIPTLLRQKNSIPGTEYSGVIFARGPSATDNLSIGTRVFGMLSREYLMSGIGVLCEYVLLDPKKVMVSPVPQNTSLEEASALPTAALLAWHACVRGSIPLSNNYRVLVNGASGGCGSMFVQAVLAQGAKEVIGTCSATNLELVKSLGASRVIDYQAIGPLPEYLAREYGAPDQQFDFILDTVGSQNLYTNSPKYLREGGIFMNIGDYTNGTVITALCWLLNIIQPTWLGGTPRKYVMFSGNVDLKGADWAVRYIAEGKLKAVIDKSYAFEEVLDVMDLVDTKRVKGRLVIKVGDVI</sequence>
<dbReference type="AlphaFoldDB" id="A0A6G1KAD3"/>
<dbReference type="Proteomes" id="UP000799428">
    <property type="component" value="Unassembled WGS sequence"/>
</dbReference>
<dbReference type="SMART" id="SM00829">
    <property type="entry name" value="PKS_ER"/>
    <property type="match status" value="1"/>
</dbReference>
<reference evidence="2" key="1">
    <citation type="journal article" date="2020" name="Stud. Mycol.">
        <title>101 Dothideomycetes genomes: a test case for predicting lifestyles and emergence of pathogens.</title>
        <authorList>
            <person name="Haridas S."/>
            <person name="Albert R."/>
            <person name="Binder M."/>
            <person name="Bloem J."/>
            <person name="Labutti K."/>
            <person name="Salamov A."/>
            <person name="Andreopoulos B."/>
            <person name="Baker S."/>
            <person name="Barry K."/>
            <person name="Bills G."/>
            <person name="Bluhm B."/>
            <person name="Cannon C."/>
            <person name="Castanera R."/>
            <person name="Culley D."/>
            <person name="Daum C."/>
            <person name="Ezra D."/>
            <person name="Gonzalez J."/>
            <person name="Henrissat B."/>
            <person name="Kuo A."/>
            <person name="Liang C."/>
            <person name="Lipzen A."/>
            <person name="Lutzoni F."/>
            <person name="Magnuson J."/>
            <person name="Mondo S."/>
            <person name="Nolan M."/>
            <person name="Ohm R."/>
            <person name="Pangilinan J."/>
            <person name="Park H.-J."/>
            <person name="Ramirez L."/>
            <person name="Alfaro M."/>
            <person name="Sun H."/>
            <person name="Tritt A."/>
            <person name="Yoshinaga Y."/>
            <person name="Zwiers L.-H."/>
            <person name="Turgeon B."/>
            <person name="Goodwin S."/>
            <person name="Spatafora J."/>
            <person name="Crous P."/>
            <person name="Grigoriev I."/>
        </authorList>
    </citation>
    <scope>NUCLEOTIDE SEQUENCE</scope>
    <source>
        <strain evidence="2">CBS 279.74</strain>
    </source>
</reference>
<dbReference type="PANTHER" id="PTHR11695:SF294">
    <property type="entry name" value="RETICULON-4-INTERACTING PROTEIN 1, MITOCHONDRIAL"/>
    <property type="match status" value="1"/>
</dbReference>
<dbReference type="SUPFAM" id="SSF50129">
    <property type="entry name" value="GroES-like"/>
    <property type="match status" value="1"/>
</dbReference>
<dbReference type="InterPro" id="IPR011032">
    <property type="entry name" value="GroES-like_sf"/>
</dbReference>
<dbReference type="Gene3D" id="3.90.180.10">
    <property type="entry name" value="Medium-chain alcohol dehydrogenases, catalytic domain"/>
    <property type="match status" value="1"/>
</dbReference>
<evidence type="ECO:0000313" key="3">
    <source>
        <dbReference type="Proteomes" id="UP000799428"/>
    </source>
</evidence>
<keyword evidence="3" id="KW-1185">Reference proteome</keyword>
<accession>A0A6G1KAD3</accession>
<dbReference type="GO" id="GO:0005739">
    <property type="term" value="C:mitochondrion"/>
    <property type="evidence" value="ECO:0007669"/>
    <property type="project" value="TreeGrafter"/>
</dbReference>
<dbReference type="GO" id="GO:0016491">
    <property type="term" value="F:oxidoreductase activity"/>
    <property type="evidence" value="ECO:0007669"/>
    <property type="project" value="InterPro"/>
</dbReference>
<dbReference type="Gene3D" id="3.40.50.720">
    <property type="entry name" value="NAD(P)-binding Rossmann-like Domain"/>
    <property type="match status" value="1"/>
</dbReference>
<dbReference type="InterPro" id="IPR050700">
    <property type="entry name" value="YIM1/Zinc_Alcohol_DH_Fams"/>
</dbReference>
<dbReference type="SUPFAM" id="SSF51735">
    <property type="entry name" value="NAD(P)-binding Rossmann-fold domains"/>
    <property type="match status" value="1"/>
</dbReference>
<dbReference type="InterPro" id="IPR036291">
    <property type="entry name" value="NAD(P)-bd_dom_sf"/>
</dbReference>
<dbReference type="PANTHER" id="PTHR11695">
    <property type="entry name" value="ALCOHOL DEHYDROGENASE RELATED"/>
    <property type="match status" value="1"/>
</dbReference>
<dbReference type="OrthoDB" id="201656at2759"/>
<dbReference type="EMBL" id="MU005770">
    <property type="protein sequence ID" value="KAF2709730.1"/>
    <property type="molecule type" value="Genomic_DNA"/>
</dbReference>
<dbReference type="CDD" id="cd08267">
    <property type="entry name" value="MDR1"/>
    <property type="match status" value="1"/>
</dbReference>
<name>A0A6G1KAD3_9PLEO</name>
<dbReference type="InterPro" id="IPR020843">
    <property type="entry name" value="ER"/>
</dbReference>